<evidence type="ECO:0000256" key="2">
    <source>
        <dbReference type="SAM" id="MobiDB-lite"/>
    </source>
</evidence>
<dbReference type="RefSeq" id="XP_010778426.1">
    <property type="nucleotide sequence ID" value="XM_010780124.1"/>
</dbReference>
<dbReference type="Pfam" id="PF04499">
    <property type="entry name" value="SAPS"/>
    <property type="match status" value="1"/>
</dbReference>
<name>A0A6I9NV90_9TELE</name>
<dbReference type="GO" id="GO:0019888">
    <property type="term" value="F:protein phosphatase regulator activity"/>
    <property type="evidence" value="ECO:0007669"/>
    <property type="project" value="TreeGrafter"/>
</dbReference>
<dbReference type="InterPro" id="IPR007587">
    <property type="entry name" value="SAPS"/>
</dbReference>
<accession>A0A6I9NV90</accession>
<reference evidence="4" key="1">
    <citation type="submission" date="2025-08" db="UniProtKB">
        <authorList>
            <consortium name="RefSeq"/>
        </authorList>
    </citation>
    <scope>IDENTIFICATION</scope>
    <source>
        <tissue evidence="4">Muscle</tissue>
    </source>
</reference>
<keyword evidence="3" id="KW-1185">Reference proteome</keyword>
<sequence>MDCPPGMSHPSFSVNHSILEAVRPRLKDFHQLLLEPPKANLMKTTWGVLDPPVGNTRLNVVRLVASLLQSNTHSINTELINLNTLGIILDMYFKYIWNNFLHIQVEICTAMILAMPPAPTEIQPDTEQDPARESILIKHLFQKCQFIQRIVEAWSSNEKDQAEGGRRRGYMGHLTRIANSIVHNCDKGPNGPQIQQLISELPAEDRDKWEAFISGQLSDTNKRNTVDLVNTHHIHSSSDDEVDFKDSGFHQDSSLQQFGFNDEEFADQDDVVE</sequence>
<dbReference type="KEGG" id="ncc:104953212"/>
<dbReference type="GO" id="GO:0005829">
    <property type="term" value="C:cytosol"/>
    <property type="evidence" value="ECO:0007669"/>
    <property type="project" value="TreeGrafter"/>
</dbReference>
<gene>
    <name evidence="4" type="primary">LOC104953212</name>
</gene>
<dbReference type="GeneID" id="104953212"/>
<dbReference type="PANTHER" id="PTHR12634:SF12">
    <property type="entry name" value="SERINE_THREONINE-PROTEIN PHOSPHATASE 6 REGULATORY SUBUNIT 3"/>
    <property type="match status" value="1"/>
</dbReference>
<proteinExistence type="inferred from homology"/>
<evidence type="ECO:0000256" key="1">
    <source>
        <dbReference type="ARBA" id="ARBA00006180"/>
    </source>
</evidence>
<dbReference type="GO" id="GO:0005634">
    <property type="term" value="C:nucleus"/>
    <property type="evidence" value="ECO:0007669"/>
    <property type="project" value="TreeGrafter"/>
</dbReference>
<feature type="compositionally biased region" description="Acidic residues" evidence="2">
    <location>
        <begin position="261"/>
        <end position="273"/>
    </location>
</feature>
<dbReference type="OrthoDB" id="295029at2759"/>
<dbReference type="AlphaFoldDB" id="A0A6I9NV90"/>
<evidence type="ECO:0000313" key="3">
    <source>
        <dbReference type="Proteomes" id="UP000504611"/>
    </source>
</evidence>
<evidence type="ECO:0000313" key="4">
    <source>
        <dbReference type="RefSeq" id="XP_010778426.1"/>
    </source>
</evidence>
<organism evidence="3 4">
    <name type="scientific">Notothenia coriiceps</name>
    <name type="common">black rockcod</name>
    <dbReference type="NCBI Taxonomy" id="8208"/>
    <lineage>
        <taxon>Eukaryota</taxon>
        <taxon>Metazoa</taxon>
        <taxon>Chordata</taxon>
        <taxon>Craniata</taxon>
        <taxon>Vertebrata</taxon>
        <taxon>Euteleostomi</taxon>
        <taxon>Actinopterygii</taxon>
        <taxon>Neopterygii</taxon>
        <taxon>Teleostei</taxon>
        <taxon>Neoteleostei</taxon>
        <taxon>Acanthomorphata</taxon>
        <taxon>Eupercaria</taxon>
        <taxon>Perciformes</taxon>
        <taxon>Notothenioidei</taxon>
        <taxon>Nototheniidae</taxon>
        <taxon>Notothenia</taxon>
    </lineage>
</organism>
<feature type="region of interest" description="Disordered" evidence="2">
    <location>
        <begin position="253"/>
        <end position="273"/>
    </location>
</feature>
<comment type="similarity">
    <text evidence="1">Belongs to the SAPS family.</text>
</comment>
<dbReference type="GO" id="GO:0019903">
    <property type="term" value="F:protein phosphatase binding"/>
    <property type="evidence" value="ECO:0007669"/>
    <property type="project" value="InterPro"/>
</dbReference>
<protein>
    <submittedName>
        <fullName evidence="4">Serine/threonine-protein phosphatase 6 regulatory subunit 3-like</fullName>
    </submittedName>
</protein>
<dbReference type="PANTHER" id="PTHR12634">
    <property type="entry name" value="SIT4 YEAST -ASSOCIATING PROTEIN-RELATED"/>
    <property type="match status" value="1"/>
</dbReference>
<dbReference type="Proteomes" id="UP000504611">
    <property type="component" value="Unplaced"/>
</dbReference>